<protein>
    <submittedName>
        <fullName evidence="1">Uncharacterized protein</fullName>
    </submittedName>
</protein>
<accession>A0A142JNH3</accession>
<dbReference type="Proteomes" id="UP000075238">
    <property type="component" value="Chromosome 1"/>
</dbReference>
<dbReference type="EMBL" id="CP014844">
    <property type="protein sequence ID" value="AMR79635.1"/>
    <property type="molecule type" value="Genomic_DNA"/>
</dbReference>
<reference evidence="1 2" key="1">
    <citation type="submission" date="2016-03" db="EMBL/GenBank/DDBJ databases">
        <title>Complete genome sequence of a novel chlorpyrifos degrading bacterium, Cupriavidus nantongensis sp. X1.</title>
        <authorList>
            <person name="Fang L."/>
        </authorList>
    </citation>
    <scope>NUCLEOTIDE SEQUENCE [LARGE SCALE GENOMIC DNA]</scope>
    <source>
        <strain evidence="1 2">X1</strain>
    </source>
</reference>
<dbReference type="AlphaFoldDB" id="A0A142JNH3"/>
<dbReference type="KEGG" id="cnan:A2G96_18825"/>
<sequence>MDVFAWMAHAITEPSLIIDIAAVDKGLSALPLGAYGMRPCKDEQQCAIKSKDGLARVKERGGLASNSLGVAASWHNTNVAASRLIRDQVTITVDGATTVHKSVRSAFQHFGLPDSKHIRFRVRLKRERTAVFEHEGKAYHFALEADQPAQCP</sequence>
<organism evidence="1 2">
    <name type="scientific">Cupriavidus nantongensis</name>
    <dbReference type="NCBI Taxonomy" id="1796606"/>
    <lineage>
        <taxon>Bacteria</taxon>
        <taxon>Pseudomonadati</taxon>
        <taxon>Pseudomonadota</taxon>
        <taxon>Betaproteobacteria</taxon>
        <taxon>Burkholderiales</taxon>
        <taxon>Burkholderiaceae</taxon>
        <taxon>Cupriavidus</taxon>
    </lineage>
</organism>
<gene>
    <name evidence="1" type="ORF">A2G96_18825</name>
</gene>
<evidence type="ECO:0000313" key="1">
    <source>
        <dbReference type="EMBL" id="AMR79635.1"/>
    </source>
</evidence>
<dbReference type="RefSeq" id="WP_062801592.1">
    <property type="nucleotide sequence ID" value="NZ_CP014844.1"/>
</dbReference>
<name>A0A142JNH3_9BURK</name>
<evidence type="ECO:0000313" key="2">
    <source>
        <dbReference type="Proteomes" id="UP000075238"/>
    </source>
</evidence>
<proteinExistence type="predicted"/>
<keyword evidence="2" id="KW-1185">Reference proteome</keyword>
<dbReference type="OrthoDB" id="598472at2"/>
<dbReference type="STRING" id="1796606.A2G96_18825"/>